<evidence type="ECO:0000256" key="2">
    <source>
        <dbReference type="SAM" id="SignalP"/>
    </source>
</evidence>
<proteinExistence type="predicted"/>
<dbReference type="EMBL" id="MTAB01000028">
    <property type="protein sequence ID" value="OSI18155.1"/>
    <property type="molecule type" value="Genomic_DNA"/>
</dbReference>
<gene>
    <name evidence="4" type="ORF">BV912_10300</name>
</gene>
<evidence type="ECO:0000256" key="1">
    <source>
        <dbReference type="SAM" id="MobiDB-lite"/>
    </source>
</evidence>
<accession>A0A1X3DEE4</accession>
<dbReference type="InterPro" id="IPR025949">
    <property type="entry name" value="PapC-like_C"/>
</dbReference>
<dbReference type="GO" id="GO:0009297">
    <property type="term" value="P:pilus assembly"/>
    <property type="evidence" value="ECO:0007669"/>
    <property type="project" value="InterPro"/>
</dbReference>
<sequence>MQYVNTAFPLKQIVSGIFLFLYTFQASAETFAPETAAYAQEWLPVYPQVSVNGSTAEGLFKFMSHHGRLFVKADTLASLGIHTPDSHIRQAKQAEGQIGTEGSAAPVIHTNPSTTEPETELAASERPSEKGLSENPTELDGQSPTHNQAHRAGNPTTADTASSGWLELETIPELHVQYDAAAQTLALTAPLDWLNLPVTHIGKETEQAYRIARTGFAGVLNYDYNITRNGNGSTGHGLLTEARLTTPAGYLSHNHLWSRHQENERSTNKNVRLDTYWRSTWPEQGLVLTAGDIFAGQLSGSSSRLGGIKLERTYRTQPWRNTAPLRSYLGETTLPGTVDLYLNGVKQYSQDVGAGRYEITLPPSISGSGTAQVVATDVLGRQVSVDLPLYRGTGMLAKGLNEWSLEAGYLRRGYGISDFDYHKTLVGSGAIRYGISHFLTGQLHAQGGGGYRQFGAAANSVIGSLGQLNFSHAQSRFKQHKGAQSSIFFSTQKGAWSFGAGWSLYSNRFSELSRILDEKAFQPEPGHIRTASASLGWSSRKLGSFALSYLHNKRSAEKQTDKIGTFNWNVNIGKRLGVYLNAAHHFNNSEQRSIYGGVSLSLDKGYSANASSQRDGSGNRSHRVSLSKSSAGLGSPSWNIGWQQQSSSHTKRQGHLNGYLNHDTQYGDFRGSVYHTRGMTNWNTGVRGGIVLMRGDVFATRTVNDSFAVVNAGGMGGVPVMLFNNTVGKTNRKGLLLVPNLSAYQKNSLDIDITDLPQNVQVEHSRVQAVPTERSGVAVDFKINIMRAASLTLKHSDGLFVKDGSVIRSEDGTPVAVVGFDGRAFVEQLAEGRNRFTVQQPENGGECRFEVDYQTEQHKDSLPDLGEMICTKKQQ</sequence>
<dbReference type="InterPro" id="IPR042186">
    <property type="entry name" value="FimD_plug_dom"/>
</dbReference>
<dbReference type="Proteomes" id="UP000193303">
    <property type="component" value="Unassembled WGS sequence"/>
</dbReference>
<dbReference type="RefSeq" id="WP_085360322.1">
    <property type="nucleotide sequence ID" value="NZ_MTAB01000028.1"/>
</dbReference>
<feature type="chain" id="PRO_5013095233" description="PapC-like C-terminal domain-containing protein" evidence="2">
    <location>
        <begin position="29"/>
        <end position="875"/>
    </location>
</feature>
<dbReference type="Gene3D" id="2.60.40.2610">
    <property type="entry name" value="Outer membrane usher protein FimD, plug domain"/>
    <property type="match status" value="1"/>
</dbReference>
<name>A0A1X3DEE4_9NEIS</name>
<feature type="domain" description="PapC-like C-terminal" evidence="3">
    <location>
        <begin position="791"/>
        <end position="853"/>
    </location>
</feature>
<organism evidence="4 5">
    <name type="scientific">Neisseria dumasiana</name>
    <dbReference type="NCBI Taxonomy" id="1931275"/>
    <lineage>
        <taxon>Bacteria</taxon>
        <taxon>Pseudomonadati</taxon>
        <taxon>Pseudomonadota</taxon>
        <taxon>Betaproteobacteria</taxon>
        <taxon>Neisseriales</taxon>
        <taxon>Neisseriaceae</taxon>
        <taxon>Neisseria</taxon>
    </lineage>
</organism>
<dbReference type="PANTHER" id="PTHR30451:SF5">
    <property type="entry name" value="SLR0019 PROTEIN"/>
    <property type="match status" value="1"/>
</dbReference>
<dbReference type="STRING" id="1931275.BV914_09225"/>
<evidence type="ECO:0000313" key="4">
    <source>
        <dbReference type="EMBL" id="OSI18155.1"/>
    </source>
</evidence>
<feature type="signal peptide" evidence="2">
    <location>
        <begin position="1"/>
        <end position="28"/>
    </location>
</feature>
<dbReference type="Pfam" id="PF13953">
    <property type="entry name" value="PapC_C"/>
    <property type="match status" value="1"/>
</dbReference>
<dbReference type="Gene3D" id="2.60.40.3110">
    <property type="match status" value="1"/>
</dbReference>
<feature type="compositionally biased region" description="Polar residues" evidence="1">
    <location>
        <begin position="609"/>
        <end position="619"/>
    </location>
</feature>
<keyword evidence="2" id="KW-0732">Signal</keyword>
<reference evidence="5" key="1">
    <citation type="submission" date="2017-01" db="EMBL/GenBank/DDBJ databases">
        <authorList>
            <person name="Mah S.A."/>
            <person name="Swanson W.J."/>
            <person name="Moy G.W."/>
            <person name="Vacquier V.D."/>
        </authorList>
    </citation>
    <scope>NUCLEOTIDE SEQUENCE [LARGE SCALE GENOMIC DNA]</scope>
    <source>
        <strain evidence="5">124861</strain>
    </source>
</reference>
<feature type="region of interest" description="Disordered" evidence="1">
    <location>
        <begin position="88"/>
        <end position="161"/>
    </location>
</feature>
<dbReference type="PANTHER" id="PTHR30451">
    <property type="entry name" value="OUTER MEMBRANE USHER PROTEIN"/>
    <property type="match status" value="1"/>
</dbReference>
<evidence type="ECO:0000313" key="5">
    <source>
        <dbReference type="Proteomes" id="UP000193303"/>
    </source>
</evidence>
<dbReference type="AlphaFoldDB" id="A0A1X3DEE4"/>
<evidence type="ECO:0000259" key="3">
    <source>
        <dbReference type="Pfam" id="PF13953"/>
    </source>
</evidence>
<comment type="caution">
    <text evidence="4">The sequence shown here is derived from an EMBL/GenBank/DDBJ whole genome shotgun (WGS) entry which is preliminary data.</text>
</comment>
<dbReference type="GO" id="GO:0015473">
    <property type="term" value="F:fimbrial usher porin activity"/>
    <property type="evidence" value="ECO:0007669"/>
    <property type="project" value="InterPro"/>
</dbReference>
<feature type="region of interest" description="Disordered" evidence="1">
    <location>
        <begin position="609"/>
        <end position="656"/>
    </location>
</feature>
<feature type="compositionally biased region" description="Polar residues" evidence="1">
    <location>
        <begin position="626"/>
        <end position="648"/>
    </location>
</feature>
<dbReference type="OrthoDB" id="8587at2"/>
<dbReference type="Pfam" id="PF00577">
    <property type="entry name" value="Usher"/>
    <property type="match status" value="1"/>
</dbReference>
<dbReference type="InterPro" id="IPR000015">
    <property type="entry name" value="Fimb_usher"/>
</dbReference>
<feature type="compositionally biased region" description="Polar residues" evidence="1">
    <location>
        <begin position="134"/>
        <end position="147"/>
    </location>
</feature>
<dbReference type="GO" id="GO:0009279">
    <property type="term" value="C:cell outer membrane"/>
    <property type="evidence" value="ECO:0007669"/>
    <property type="project" value="TreeGrafter"/>
</dbReference>
<protein>
    <recommendedName>
        <fullName evidence="3">PapC-like C-terminal domain-containing protein</fullName>
    </recommendedName>
</protein>